<evidence type="ECO:0000256" key="2">
    <source>
        <dbReference type="ARBA" id="ARBA00022490"/>
    </source>
</evidence>
<dbReference type="Pfam" id="PF08459">
    <property type="entry name" value="UvrC_RNaseH_dom"/>
    <property type="match status" value="1"/>
</dbReference>
<evidence type="ECO:0000256" key="4">
    <source>
        <dbReference type="ARBA" id="ARBA00022769"/>
    </source>
</evidence>
<gene>
    <name evidence="13 17" type="primary">uvrC</name>
    <name evidence="17" type="ORF">CWI73_01670</name>
</gene>
<dbReference type="SUPFAM" id="SSF82771">
    <property type="entry name" value="GIY-YIG endonuclease"/>
    <property type="match status" value="1"/>
</dbReference>
<evidence type="ECO:0000256" key="8">
    <source>
        <dbReference type="ARBA" id="ARBA00059452"/>
    </source>
</evidence>
<evidence type="ECO:0000256" key="7">
    <source>
        <dbReference type="ARBA" id="ARBA00023236"/>
    </source>
</evidence>
<dbReference type="GO" id="GO:0003677">
    <property type="term" value="F:DNA binding"/>
    <property type="evidence" value="ECO:0007669"/>
    <property type="project" value="UniProtKB-UniRule"/>
</dbReference>
<evidence type="ECO:0000259" key="15">
    <source>
        <dbReference type="PROSITE" id="PS50164"/>
    </source>
</evidence>
<dbReference type="InterPro" id="IPR050066">
    <property type="entry name" value="UvrABC_protein_C"/>
</dbReference>
<comment type="subcellular location">
    <subcellularLocation>
        <location evidence="1 13">Cytoplasm</location>
    </subcellularLocation>
</comment>
<dbReference type="FunFam" id="3.40.1440.10:FF:000001">
    <property type="entry name" value="UvrABC system protein C"/>
    <property type="match status" value="1"/>
</dbReference>
<dbReference type="FunFam" id="1.10.150.20:FF:000005">
    <property type="entry name" value="UvrABC system protein C"/>
    <property type="match status" value="1"/>
</dbReference>
<feature type="domain" description="UvrC family homology region profile" evidence="16">
    <location>
        <begin position="257"/>
        <end position="483"/>
    </location>
</feature>
<protein>
    <recommendedName>
        <fullName evidence="11 13">UvrABC system protein C</fullName>
        <shortName evidence="13">Protein UvrC</shortName>
    </recommendedName>
    <alternativeName>
        <fullName evidence="12 13">Excinuclease ABC subunit C</fullName>
    </alternativeName>
</protein>
<keyword evidence="5 13" id="KW-0267">Excision nuclease</keyword>
<evidence type="ECO:0000259" key="16">
    <source>
        <dbReference type="PROSITE" id="PS50165"/>
    </source>
</evidence>
<dbReference type="PANTHER" id="PTHR30562">
    <property type="entry name" value="UVRC/OXIDOREDUCTASE"/>
    <property type="match status" value="1"/>
</dbReference>
<comment type="function">
    <text evidence="8 13">The UvrABC repair system catalyzes the recognition and processing of DNA lesions. UvrC both incises the 5' and 3' sides of the lesion. The N-terminal half is responsible for the 3' incision and the C-terminal half is responsible for the 5' incision.</text>
</comment>
<evidence type="ECO:0000313" key="17">
    <source>
        <dbReference type="EMBL" id="RUO67598.1"/>
    </source>
</evidence>
<feature type="domain" description="GIY-YIG" evidence="15">
    <location>
        <begin position="20"/>
        <end position="98"/>
    </location>
</feature>
<comment type="caution">
    <text evidence="17">The sequence shown here is derived from an EMBL/GenBank/DDBJ whole genome shotgun (WGS) entry which is preliminary data.</text>
</comment>
<accession>A0A432YW91</accession>
<dbReference type="NCBIfam" id="NF001824">
    <property type="entry name" value="PRK00558.1-5"/>
    <property type="match status" value="1"/>
</dbReference>
<evidence type="ECO:0000256" key="3">
    <source>
        <dbReference type="ARBA" id="ARBA00022763"/>
    </source>
</evidence>
<dbReference type="Gene3D" id="1.10.150.20">
    <property type="entry name" value="5' to 3' exonuclease, C-terminal subdomain"/>
    <property type="match status" value="1"/>
</dbReference>
<dbReference type="InterPro" id="IPR035901">
    <property type="entry name" value="GIY-YIG_endonuc_sf"/>
</dbReference>
<evidence type="ECO:0000259" key="14">
    <source>
        <dbReference type="PROSITE" id="PS50151"/>
    </source>
</evidence>
<organism evidence="17 18">
    <name type="scientific">Idiomarina piscisalsi</name>
    <dbReference type="NCBI Taxonomy" id="1096243"/>
    <lineage>
        <taxon>Bacteria</taxon>
        <taxon>Pseudomonadati</taxon>
        <taxon>Pseudomonadota</taxon>
        <taxon>Gammaproteobacteria</taxon>
        <taxon>Alteromonadales</taxon>
        <taxon>Idiomarinaceae</taxon>
        <taxon>Idiomarina</taxon>
    </lineage>
</organism>
<reference evidence="17 18" key="1">
    <citation type="journal article" date="2011" name="Front. Microbiol.">
        <title>Genomic signatures of strain selection and enhancement in Bacillus atrophaeus var. globigii, a historical biowarfare simulant.</title>
        <authorList>
            <person name="Gibbons H.S."/>
            <person name="Broomall S.M."/>
            <person name="McNew L.A."/>
            <person name="Daligault H."/>
            <person name="Chapman C."/>
            <person name="Bruce D."/>
            <person name="Karavis M."/>
            <person name="Krepps M."/>
            <person name="McGregor P.A."/>
            <person name="Hong C."/>
            <person name="Park K.H."/>
            <person name="Akmal A."/>
            <person name="Feldman A."/>
            <person name="Lin J.S."/>
            <person name="Chang W.E."/>
            <person name="Higgs B.W."/>
            <person name="Demirev P."/>
            <person name="Lindquist J."/>
            <person name="Liem A."/>
            <person name="Fochler E."/>
            <person name="Read T.D."/>
            <person name="Tapia R."/>
            <person name="Johnson S."/>
            <person name="Bishop-Lilly K.A."/>
            <person name="Detter C."/>
            <person name="Han C."/>
            <person name="Sozhamannan S."/>
            <person name="Rosenzweig C.N."/>
            <person name="Skowronski E.W."/>
        </authorList>
    </citation>
    <scope>NUCLEOTIDE SEQUENCE [LARGE SCALE GENOMIC DNA]</scope>
    <source>
        <strain evidence="17 18">TPS4-2</strain>
    </source>
</reference>
<dbReference type="GO" id="GO:0009380">
    <property type="term" value="C:excinuclease repair complex"/>
    <property type="evidence" value="ECO:0007669"/>
    <property type="project" value="InterPro"/>
</dbReference>
<evidence type="ECO:0000256" key="9">
    <source>
        <dbReference type="ARBA" id="ARBA00061531"/>
    </source>
</evidence>
<comment type="subunit">
    <text evidence="10 13">Interacts with UvrB in an incision complex.</text>
</comment>
<dbReference type="InterPro" id="IPR047296">
    <property type="entry name" value="GIY-YIG_UvrC_Cho"/>
</dbReference>
<dbReference type="SMART" id="SM00465">
    <property type="entry name" value="GIYc"/>
    <property type="match status" value="1"/>
</dbReference>
<dbReference type="InterPro" id="IPR038476">
    <property type="entry name" value="UvrC_RNase_H_dom_sf"/>
</dbReference>
<evidence type="ECO:0000256" key="6">
    <source>
        <dbReference type="ARBA" id="ARBA00023204"/>
    </source>
</evidence>
<keyword evidence="2 13" id="KW-0963">Cytoplasm</keyword>
<dbReference type="InterPro" id="IPR003583">
    <property type="entry name" value="Hlx-hairpin-Hlx_DNA-bd_motif"/>
</dbReference>
<sequence length="611" mass="69362">MTNSNSVTFNYKDFLRNLTHQPGVYRMYDESGDVIYVGKAKDLKKRVSSYFREKVDAVKTQVLVKQIASMDVTVTDTEADALILENSFIKKYRPRYNVLLRDDKSYPYIILTSHEHPRLGFHRGARREKGDYFGPFPNGSAVRESLNLMQKLFPIRQCQDSYYRARTRPCLQYQLKRCLAPCVSKCTDDEYNEQVQLAKHFLNGKNQQVIDELVTKMEQASEALEFEKAARFRDQIASLRKTQERNSVTGAQQELDVIGLARGNGMTTIQMMFIRDNHLQGSRSYFPKVPADTSDEEVLRAFLLQFYLSDNAGRKTPREIILPDTVEPDDVLAQVMGQALNRSVKMQNNVRGERKQYQQLAAKNAVNALESRLNQQSTMNRRTSALQQVLDFGVPIQRMECFDISHTMGQQTVASCVVFDQNGPKKSDYRRYNITGITPGDDYAAMSKALAKRYDKAREQGNIPDILFIDGGKGQLSQAEKYFEDWGSDAPMLIGVAKGESRKPGLETLIMAGSHETIALNKDASALHLIQHIRDESHRFAITGHRQKRAKVQKTSTLEQIEGIGAKRRQTLLKNLGGLQEVKNASISKLSSVPGISQAMAEKIYYSFRDE</sequence>
<evidence type="ECO:0000313" key="18">
    <source>
        <dbReference type="Proteomes" id="UP000288361"/>
    </source>
</evidence>
<dbReference type="GO" id="GO:0005737">
    <property type="term" value="C:cytoplasm"/>
    <property type="evidence" value="ECO:0007669"/>
    <property type="project" value="UniProtKB-SubCell"/>
</dbReference>
<dbReference type="GO" id="GO:0006289">
    <property type="term" value="P:nucleotide-excision repair"/>
    <property type="evidence" value="ECO:0007669"/>
    <property type="project" value="UniProtKB-UniRule"/>
</dbReference>
<dbReference type="InterPro" id="IPR010994">
    <property type="entry name" value="RuvA_2-like"/>
</dbReference>
<dbReference type="HAMAP" id="MF_00203">
    <property type="entry name" value="UvrC"/>
    <property type="match status" value="1"/>
</dbReference>
<evidence type="ECO:0000256" key="12">
    <source>
        <dbReference type="ARBA" id="ARBA00077138"/>
    </source>
</evidence>
<keyword evidence="6 13" id="KW-0234">DNA repair</keyword>
<dbReference type="Proteomes" id="UP000288361">
    <property type="component" value="Unassembled WGS sequence"/>
</dbReference>
<evidence type="ECO:0000256" key="5">
    <source>
        <dbReference type="ARBA" id="ARBA00022881"/>
    </source>
</evidence>
<proteinExistence type="inferred from homology"/>
<dbReference type="Pfam" id="PF01541">
    <property type="entry name" value="GIY-YIG"/>
    <property type="match status" value="1"/>
</dbReference>
<evidence type="ECO:0000256" key="10">
    <source>
        <dbReference type="ARBA" id="ARBA00062841"/>
    </source>
</evidence>
<dbReference type="InterPro" id="IPR001943">
    <property type="entry name" value="UVR_dom"/>
</dbReference>
<keyword evidence="3 13" id="KW-0227">DNA damage</keyword>
<dbReference type="RefSeq" id="WP_126751259.1">
    <property type="nucleotide sequence ID" value="NZ_JBHUMT010000016.1"/>
</dbReference>
<dbReference type="PANTHER" id="PTHR30562:SF1">
    <property type="entry name" value="UVRABC SYSTEM PROTEIN C"/>
    <property type="match status" value="1"/>
</dbReference>
<dbReference type="FunFam" id="4.10.860.10:FF:000002">
    <property type="entry name" value="UvrABC system protein C"/>
    <property type="match status" value="1"/>
</dbReference>
<dbReference type="PROSITE" id="PS50151">
    <property type="entry name" value="UVR"/>
    <property type="match status" value="1"/>
</dbReference>
<dbReference type="PROSITE" id="PS50165">
    <property type="entry name" value="UVRC"/>
    <property type="match status" value="1"/>
</dbReference>
<evidence type="ECO:0000256" key="1">
    <source>
        <dbReference type="ARBA" id="ARBA00004496"/>
    </source>
</evidence>
<dbReference type="Gene3D" id="3.30.420.340">
    <property type="entry name" value="UvrC, RNAse H endonuclease domain"/>
    <property type="match status" value="1"/>
</dbReference>
<comment type="similarity">
    <text evidence="9 13">Belongs to the UvrC family.</text>
</comment>
<keyword evidence="7 13" id="KW-0742">SOS response</keyword>
<dbReference type="Pfam" id="PF22920">
    <property type="entry name" value="UvrC_RNaseH"/>
    <property type="match status" value="1"/>
</dbReference>
<dbReference type="FunFam" id="3.30.420.340:FF:000001">
    <property type="entry name" value="UvrABC system protein C"/>
    <property type="match status" value="1"/>
</dbReference>
<dbReference type="GO" id="GO:0009432">
    <property type="term" value="P:SOS response"/>
    <property type="evidence" value="ECO:0007669"/>
    <property type="project" value="UniProtKB-UniRule"/>
</dbReference>
<dbReference type="InterPro" id="IPR036876">
    <property type="entry name" value="UVR_dom_sf"/>
</dbReference>
<dbReference type="Pfam" id="PF14520">
    <property type="entry name" value="HHH_5"/>
    <property type="match status" value="1"/>
</dbReference>
<name>A0A432YW91_9GAMM</name>
<evidence type="ECO:0000256" key="11">
    <source>
        <dbReference type="ARBA" id="ARBA00067419"/>
    </source>
</evidence>
<dbReference type="Gene3D" id="4.10.860.10">
    <property type="entry name" value="UVR domain"/>
    <property type="match status" value="1"/>
</dbReference>
<feature type="domain" description="UVR" evidence="14">
    <location>
        <begin position="207"/>
        <end position="242"/>
    </location>
</feature>
<dbReference type="InterPro" id="IPR004791">
    <property type="entry name" value="UvrC"/>
</dbReference>
<dbReference type="EMBL" id="PIQA01000001">
    <property type="protein sequence ID" value="RUO67598.1"/>
    <property type="molecule type" value="Genomic_DNA"/>
</dbReference>
<dbReference type="InterPro" id="IPR000305">
    <property type="entry name" value="GIY-YIG_endonuc"/>
</dbReference>
<dbReference type="Pfam" id="PF02151">
    <property type="entry name" value="UVR"/>
    <property type="match status" value="1"/>
</dbReference>
<dbReference type="CDD" id="cd10434">
    <property type="entry name" value="GIY-YIG_UvrC_Cho"/>
    <property type="match status" value="1"/>
</dbReference>
<keyword evidence="4 13" id="KW-0228">DNA excision</keyword>
<dbReference type="Gene3D" id="3.40.1440.10">
    <property type="entry name" value="GIY-YIG endonuclease"/>
    <property type="match status" value="1"/>
</dbReference>
<dbReference type="InterPro" id="IPR001162">
    <property type="entry name" value="UvrC_RNase_H_dom"/>
</dbReference>
<dbReference type="SUPFAM" id="SSF46600">
    <property type="entry name" value="C-terminal UvrC-binding domain of UvrB"/>
    <property type="match status" value="1"/>
</dbReference>
<dbReference type="GO" id="GO:0009381">
    <property type="term" value="F:excinuclease ABC activity"/>
    <property type="evidence" value="ECO:0007669"/>
    <property type="project" value="UniProtKB-UniRule"/>
</dbReference>
<evidence type="ECO:0000256" key="13">
    <source>
        <dbReference type="HAMAP-Rule" id="MF_00203"/>
    </source>
</evidence>
<dbReference type="SUPFAM" id="SSF47781">
    <property type="entry name" value="RuvA domain 2-like"/>
    <property type="match status" value="1"/>
</dbReference>
<dbReference type="NCBIfam" id="TIGR00194">
    <property type="entry name" value="uvrC"/>
    <property type="match status" value="1"/>
</dbReference>
<dbReference type="PROSITE" id="PS50164">
    <property type="entry name" value="GIY_YIG"/>
    <property type="match status" value="1"/>
</dbReference>
<dbReference type="AlphaFoldDB" id="A0A432YW91"/>
<dbReference type="SMART" id="SM00278">
    <property type="entry name" value="HhH1"/>
    <property type="match status" value="2"/>
</dbReference>